<keyword evidence="9" id="KW-0865">Zymogen</keyword>
<dbReference type="GO" id="GO:0046872">
    <property type="term" value="F:metal ion binding"/>
    <property type="evidence" value="ECO:0007669"/>
    <property type="project" value="UniProtKB-UniRule"/>
</dbReference>
<keyword evidence="18" id="KW-1185">Reference proteome</keyword>
<comment type="cofactor">
    <cofactor evidence="1 11">
        <name>Zn(2+)</name>
        <dbReference type="ChEBI" id="CHEBI:29105"/>
    </cofactor>
</comment>
<evidence type="ECO:0000259" key="16">
    <source>
        <dbReference type="Pfam" id="PF07504"/>
    </source>
</evidence>
<dbReference type="eggNOG" id="COG3227">
    <property type="taxonomic scope" value="Bacteria"/>
</dbReference>
<keyword evidence="11" id="KW-0964">Secreted</keyword>
<evidence type="ECO:0000259" key="15">
    <source>
        <dbReference type="Pfam" id="PF03413"/>
    </source>
</evidence>
<dbReference type="InterPro" id="IPR025711">
    <property type="entry name" value="PepSY"/>
</dbReference>
<dbReference type="Gene3D" id="3.10.170.10">
    <property type="match status" value="1"/>
</dbReference>
<feature type="domain" description="PepSY" evidence="15">
    <location>
        <begin position="174"/>
        <end position="247"/>
    </location>
</feature>
<protein>
    <recommendedName>
        <fullName evidence="11">Neutral metalloproteinase</fullName>
        <ecNumber evidence="11">3.4.24.-</ecNumber>
    </recommendedName>
</protein>
<dbReference type="InterPro" id="IPR013856">
    <property type="entry name" value="Peptidase_M4_domain"/>
</dbReference>
<feature type="active site" evidence="10">
    <location>
        <position position="428"/>
    </location>
</feature>
<comment type="subcellular location">
    <subcellularLocation>
        <location evidence="11">Secreted</location>
    </subcellularLocation>
</comment>
<evidence type="ECO:0000259" key="13">
    <source>
        <dbReference type="Pfam" id="PF01447"/>
    </source>
</evidence>
<evidence type="ECO:0000256" key="1">
    <source>
        <dbReference type="ARBA" id="ARBA00001947"/>
    </source>
</evidence>
<evidence type="ECO:0000256" key="12">
    <source>
        <dbReference type="SAM" id="MobiDB-lite"/>
    </source>
</evidence>
<dbReference type="InterPro" id="IPR027268">
    <property type="entry name" value="Peptidase_M4/M1_CTD_sf"/>
</dbReference>
<comment type="caution">
    <text evidence="17">The sequence shown here is derived from an EMBL/GenBank/DDBJ whole genome shotgun (WGS) entry which is preliminary data.</text>
</comment>
<feature type="compositionally biased region" description="Low complexity" evidence="12">
    <location>
        <begin position="7"/>
        <end position="33"/>
    </location>
</feature>
<dbReference type="Gene3D" id="3.10.450.490">
    <property type="match status" value="1"/>
</dbReference>
<evidence type="ECO:0000313" key="18">
    <source>
        <dbReference type="Proteomes" id="UP000011682"/>
    </source>
</evidence>
<dbReference type="CDD" id="cd09597">
    <property type="entry name" value="M4_TLP"/>
    <property type="match status" value="1"/>
</dbReference>
<organism evidence="17 18">
    <name type="scientific">Cystobacter fuscus (strain ATCC 25194 / DSM 2262 / NBRC 100088 / M29)</name>
    <dbReference type="NCBI Taxonomy" id="1242864"/>
    <lineage>
        <taxon>Bacteria</taxon>
        <taxon>Pseudomonadati</taxon>
        <taxon>Myxococcota</taxon>
        <taxon>Myxococcia</taxon>
        <taxon>Myxococcales</taxon>
        <taxon>Cystobacterineae</taxon>
        <taxon>Archangiaceae</taxon>
        <taxon>Cystobacter</taxon>
    </lineage>
</organism>
<evidence type="ECO:0000256" key="6">
    <source>
        <dbReference type="ARBA" id="ARBA00022801"/>
    </source>
</evidence>
<dbReference type="PANTHER" id="PTHR33794:SF1">
    <property type="entry name" value="BACILLOLYSIN"/>
    <property type="match status" value="1"/>
</dbReference>
<proteinExistence type="inferred from homology"/>
<evidence type="ECO:0000256" key="4">
    <source>
        <dbReference type="ARBA" id="ARBA00022723"/>
    </source>
</evidence>
<gene>
    <name evidence="17" type="ORF">D187_005276</name>
</gene>
<keyword evidence="5" id="KW-0732">Signal</keyword>
<dbReference type="Pfam" id="PF07504">
    <property type="entry name" value="FTP"/>
    <property type="match status" value="1"/>
</dbReference>
<evidence type="ECO:0000313" key="17">
    <source>
        <dbReference type="EMBL" id="EPX64142.1"/>
    </source>
</evidence>
<dbReference type="Pfam" id="PF03413">
    <property type="entry name" value="PepSY"/>
    <property type="match status" value="1"/>
</dbReference>
<evidence type="ECO:0000256" key="10">
    <source>
        <dbReference type="PIRSR" id="PIRSR623612-1"/>
    </source>
</evidence>
<dbReference type="PANTHER" id="PTHR33794">
    <property type="entry name" value="BACILLOLYSIN"/>
    <property type="match status" value="1"/>
</dbReference>
<dbReference type="InterPro" id="IPR011096">
    <property type="entry name" value="FTP_domain"/>
</dbReference>
<dbReference type="RefSeq" id="WP_020917814.1">
    <property type="nucleotide sequence ID" value="NZ_ANAH02000004.1"/>
</dbReference>
<keyword evidence="4" id="KW-0479">Metal-binding</keyword>
<keyword evidence="7 11" id="KW-0862">Zinc</keyword>
<sequence length="607" mass="63734">MQINNKQSPIVSSTSTSTAPAAPAAPQAPVATPKGEALATKGFGEGSTFATASRPAVALSANQVASAAANVGPLALDSQEAKDAIQKSLTHLRSTAPTAGRGLVAGGDVSSKVTPRQVFKDELGMTHVRLDRTHEGTKVFAEQLISHLDKDGKVASTTGTLSNIPKGVGSAPVKLEAKDALAIAQKQFAGTTDRAPTSERVVAQDKDGNYRAAYHVQLTKTSSLGAEERPRRMNYLVDANTGALLKSFNQMGGIEVPHAKAGPSQTTPPSTPSTPTTPAAGKVDDTTLYSGKVDLSTTKQANGSYALEDKSRGGGVVTYDAKNKSTASGTTPFTDANDVWGEAGDNTRTKAAVDAHYGAEMTYDFMKDVLGRNSLDGKGEKLVSYVHVNEQDGGPMVNAYWDGEKMNYGDGDGKNAGPLTTLDIAGHEIAHGLTERTAGLIYDGESGGLNESFSDIIGSGVEWYAAQKNKSVQFDWKVGEDAWTPANGSGDALRYMDEPTKDGYSVDHYSNYPKQTEVHGSSGIANNAFYLVTEGGKNRTSGLGVEGGIGMDKSQKIFGRALTTYMTPNTTFAQAREATIQSATDLYGAKSVEVQKVKDAWTAVGVK</sequence>
<evidence type="ECO:0000256" key="7">
    <source>
        <dbReference type="ARBA" id="ARBA00022833"/>
    </source>
</evidence>
<comment type="similarity">
    <text evidence="2 11">Belongs to the peptidase M4 family.</text>
</comment>
<dbReference type="Gene3D" id="1.10.390.10">
    <property type="entry name" value="Neutral Protease Domain 2"/>
    <property type="match status" value="1"/>
</dbReference>
<feature type="domain" description="Peptidase M4 C-terminal" evidence="14">
    <location>
        <begin position="438"/>
        <end position="606"/>
    </location>
</feature>
<feature type="compositionally biased region" description="Low complexity" evidence="12">
    <location>
        <begin position="263"/>
        <end position="278"/>
    </location>
</feature>
<feature type="domain" description="Peptidase M4" evidence="13">
    <location>
        <begin position="286"/>
        <end position="435"/>
    </location>
</feature>
<name>S9PNW9_CYSF2</name>
<evidence type="ECO:0000256" key="5">
    <source>
        <dbReference type="ARBA" id="ARBA00022729"/>
    </source>
</evidence>
<dbReference type="Pfam" id="PF01447">
    <property type="entry name" value="Peptidase_M4"/>
    <property type="match status" value="1"/>
</dbReference>
<dbReference type="InterPro" id="IPR023612">
    <property type="entry name" value="Peptidase_M4"/>
</dbReference>
<evidence type="ECO:0000256" key="11">
    <source>
        <dbReference type="RuleBase" id="RU366073"/>
    </source>
</evidence>
<feature type="region of interest" description="Disordered" evidence="12">
    <location>
        <begin position="255"/>
        <end position="284"/>
    </location>
</feature>
<comment type="function">
    <text evidence="11">Extracellular zinc metalloprotease.</text>
</comment>
<dbReference type="InterPro" id="IPR001570">
    <property type="entry name" value="Peptidase_M4_C_domain"/>
</dbReference>
<reference evidence="17" key="1">
    <citation type="submission" date="2013-05" db="EMBL/GenBank/DDBJ databases">
        <title>Genome assembly of Cystobacter fuscus DSM 2262.</title>
        <authorList>
            <person name="Sharma G."/>
            <person name="Khatri I."/>
            <person name="Kaur C."/>
            <person name="Mayilraj S."/>
            <person name="Subramanian S."/>
        </authorList>
    </citation>
    <scope>NUCLEOTIDE SEQUENCE [LARGE SCALE GENOMIC DNA]</scope>
    <source>
        <strain evidence="17">DSM 2262</strain>
    </source>
</reference>
<keyword evidence="8 11" id="KW-0482">Metalloprotease</keyword>
<dbReference type="EMBL" id="ANAH02000004">
    <property type="protein sequence ID" value="EPX64142.1"/>
    <property type="molecule type" value="Genomic_DNA"/>
</dbReference>
<evidence type="ECO:0000256" key="9">
    <source>
        <dbReference type="ARBA" id="ARBA00023145"/>
    </source>
</evidence>
<accession>S9PNW9</accession>
<dbReference type="Gene3D" id="3.10.450.40">
    <property type="match status" value="1"/>
</dbReference>
<dbReference type="Proteomes" id="UP000011682">
    <property type="component" value="Unassembled WGS sequence"/>
</dbReference>
<dbReference type="Pfam" id="PF02868">
    <property type="entry name" value="Peptidase_M4_C"/>
    <property type="match status" value="1"/>
</dbReference>
<dbReference type="SUPFAM" id="SSF55486">
    <property type="entry name" value="Metalloproteases ('zincins'), catalytic domain"/>
    <property type="match status" value="1"/>
</dbReference>
<dbReference type="OrthoDB" id="5378341at2"/>
<feature type="active site" description="Proton donor" evidence="10">
    <location>
        <position position="519"/>
    </location>
</feature>
<dbReference type="EC" id="3.4.24.-" evidence="11"/>
<feature type="domain" description="FTP" evidence="16">
    <location>
        <begin position="114"/>
        <end position="160"/>
    </location>
</feature>
<dbReference type="GO" id="GO:0005576">
    <property type="term" value="C:extracellular region"/>
    <property type="evidence" value="ECO:0007669"/>
    <property type="project" value="UniProtKB-SubCell"/>
</dbReference>
<feature type="region of interest" description="Disordered" evidence="12">
    <location>
        <begin position="1"/>
        <end position="39"/>
    </location>
</feature>
<dbReference type="GO" id="GO:0004222">
    <property type="term" value="F:metalloendopeptidase activity"/>
    <property type="evidence" value="ECO:0007669"/>
    <property type="project" value="UniProtKB-UniRule"/>
</dbReference>
<dbReference type="AlphaFoldDB" id="S9PNW9"/>
<dbReference type="GO" id="GO:0006508">
    <property type="term" value="P:proteolysis"/>
    <property type="evidence" value="ECO:0007669"/>
    <property type="project" value="UniProtKB-KW"/>
</dbReference>
<dbReference type="InterPro" id="IPR050728">
    <property type="entry name" value="Zinc_Metalloprotease_M4"/>
</dbReference>
<dbReference type="PRINTS" id="PR00730">
    <property type="entry name" value="THERMOLYSIN"/>
</dbReference>
<evidence type="ECO:0000256" key="2">
    <source>
        <dbReference type="ARBA" id="ARBA00009388"/>
    </source>
</evidence>
<keyword evidence="6 11" id="KW-0378">Hydrolase</keyword>
<evidence type="ECO:0000256" key="8">
    <source>
        <dbReference type="ARBA" id="ARBA00023049"/>
    </source>
</evidence>
<evidence type="ECO:0000259" key="14">
    <source>
        <dbReference type="Pfam" id="PF02868"/>
    </source>
</evidence>
<keyword evidence="3 11" id="KW-0645">Protease</keyword>
<evidence type="ECO:0000256" key="3">
    <source>
        <dbReference type="ARBA" id="ARBA00022670"/>
    </source>
</evidence>